<comment type="caution">
    <text evidence="1">The sequence shown here is derived from an EMBL/GenBank/DDBJ whole genome shotgun (WGS) entry which is preliminary data.</text>
</comment>
<reference evidence="1" key="1">
    <citation type="journal article" date="2014" name="Front. Microbiol.">
        <title>High frequency of phylogenetically diverse reductive dehalogenase-homologous genes in deep subseafloor sedimentary metagenomes.</title>
        <authorList>
            <person name="Kawai M."/>
            <person name="Futagami T."/>
            <person name="Toyoda A."/>
            <person name="Takaki Y."/>
            <person name="Nishi S."/>
            <person name="Hori S."/>
            <person name="Arai W."/>
            <person name="Tsubouchi T."/>
            <person name="Morono Y."/>
            <person name="Uchiyama I."/>
            <person name="Ito T."/>
            <person name="Fujiyama A."/>
            <person name="Inagaki F."/>
            <person name="Takami H."/>
        </authorList>
    </citation>
    <scope>NUCLEOTIDE SEQUENCE</scope>
    <source>
        <strain evidence="1">Expedition CK06-06</strain>
    </source>
</reference>
<proteinExistence type="predicted"/>
<dbReference type="AlphaFoldDB" id="X1RZ02"/>
<dbReference type="EMBL" id="BARW01001097">
    <property type="protein sequence ID" value="GAI72141.1"/>
    <property type="molecule type" value="Genomic_DNA"/>
</dbReference>
<gene>
    <name evidence="1" type="ORF">S12H4_03769</name>
</gene>
<organism evidence="1">
    <name type="scientific">marine sediment metagenome</name>
    <dbReference type="NCBI Taxonomy" id="412755"/>
    <lineage>
        <taxon>unclassified sequences</taxon>
        <taxon>metagenomes</taxon>
        <taxon>ecological metagenomes</taxon>
    </lineage>
</organism>
<sequence>MLINFHSAYISYKKASELSKKLVDFNKEEEYRLKSKALEEFYKVDEEYKKK</sequence>
<evidence type="ECO:0000313" key="1">
    <source>
        <dbReference type="EMBL" id="GAI72141.1"/>
    </source>
</evidence>
<accession>X1RZ02</accession>
<protein>
    <submittedName>
        <fullName evidence="1">Uncharacterized protein</fullName>
    </submittedName>
</protein>
<name>X1RZ02_9ZZZZ</name>